<organism evidence="3 4">
    <name type="scientific">Xenorhabdus bovienii str. Intermedium</name>
    <dbReference type="NCBI Taxonomy" id="1379677"/>
    <lineage>
        <taxon>Bacteria</taxon>
        <taxon>Pseudomonadati</taxon>
        <taxon>Pseudomonadota</taxon>
        <taxon>Gammaproteobacteria</taxon>
        <taxon>Enterobacterales</taxon>
        <taxon>Morganellaceae</taxon>
        <taxon>Xenorhabdus</taxon>
    </lineage>
</organism>
<protein>
    <recommendedName>
        <fullName evidence="2">LysR substrate-binding domain-containing protein</fullName>
    </recommendedName>
</protein>
<dbReference type="Gene3D" id="3.40.190.10">
    <property type="entry name" value="Periplasmic binding protein-like II"/>
    <property type="match status" value="2"/>
</dbReference>
<comment type="caution">
    <text evidence="3">The sequence shown here is derived from an EMBL/GenBank/DDBJ whole genome shotgun (WGS) entry which is preliminary data.</text>
</comment>
<dbReference type="PANTHER" id="PTHR30537:SF5">
    <property type="entry name" value="HTH-TYPE TRANSCRIPTIONAL ACTIVATOR TTDR-RELATED"/>
    <property type="match status" value="1"/>
</dbReference>
<reference evidence="3" key="1">
    <citation type="submission" date="2013-07" db="EMBL/GenBank/DDBJ databases">
        <title>Sub-species coevolution in mutualistic symbiosis.</title>
        <authorList>
            <person name="Murfin K."/>
            <person name="Klassen J."/>
            <person name="Lee M."/>
            <person name="Forst S."/>
            <person name="Stock P."/>
            <person name="Goodrich-Blair H."/>
        </authorList>
    </citation>
    <scope>NUCLEOTIDE SEQUENCE [LARGE SCALE GENOMIC DNA]</scope>
    <source>
        <strain evidence="3">Intermedium</strain>
    </source>
</reference>
<dbReference type="InterPro" id="IPR058163">
    <property type="entry name" value="LysR-type_TF_proteobact-type"/>
</dbReference>
<dbReference type="PANTHER" id="PTHR30537">
    <property type="entry name" value="HTH-TYPE TRANSCRIPTIONAL REGULATOR"/>
    <property type="match status" value="1"/>
</dbReference>
<name>A0A077QDZ9_XENBV</name>
<evidence type="ECO:0000256" key="1">
    <source>
        <dbReference type="ARBA" id="ARBA00009437"/>
    </source>
</evidence>
<dbReference type="Proteomes" id="UP000028480">
    <property type="component" value="Unassembled WGS sequence"/>
</dbReference>
<dbReference type="RefSeq" id="WP_071825678.1">
    <property type="nucleotide sequence ID" value="NZ_CAWLWA010000103.1"/>
</dbReference>
<evidence type="ECO:0000313" key="3">
    <source>
        <dbReference type="EMBL" id="CDH31353.1"/>
    </source>
</evidence>
<dbReference type="InterPro" id="IPR005119">
    <property type="entry name" value="LysR_subst-bd"/>
</dbReference>
<dbReference type="SUPFAM" id="SSF53850">
    <property type="entry name" value="Periplasmic binding protein-like II"/>
    <property type="match status" value="1"/>
</dbReference>
<dbReference type="AlphaFoldDB" id="A0A077QDZ9"/>
<evidence type="ECO:0000313" key="4">
    <source>
        <dbReference type="Proteomes" id="UP000028480"/>
    </source>
</evidence>
<comment type="similarity">
    <text evidence="1">Belongs to the LysR transcriptional regulatory family.</text>
</comment>
<dbReference type="EMBL" id="CBTB010000049">
    <property type="protein sequence ID" value="CDH31353.1"/>
    <property type="molecule type" value="Genomic_DNA"/>
</dbReference>
<feature type="domain" description="LysR substrate-binding" evidence="2">
    <location>
        <begin position="2"/>
        <end position="79"/>
    </location>
</feature>
<evidence type="ECO:0000259" key="2">
    <source>
        <dbReference type="Pfam" id="PF03466"/>
    </source>
</evidence>
<accession>A0A077QDZ9</accession>
<gene>
    <name evidence="3" type="ORF">XBI1_1420101</name>
</gene>
<sequence length="105" mass="12044">MNKHPETSVYIKLDDKIRNLIDEEIDLALHIGDLPNSNLHSRLVIKFNSYIIASEVYLKHSGISQHPDELIKHRCINFDHCVTGKKGCFGIKWEKLSNIPFGKCT</sequence>
<dbReference type="HOGENOM" id="CLU_2235538_0_0_6"/>
<proteinExistence type="inferred from homology"/>
<dbReference type="Pfam" id="PF03466">
    <property type="entry name" value="LysR_substrate"/>
    <property type="match status" value="1"/>
</dbReference>